<dbReference type="eggNOG" id="ENOG502S88Z">
    <property type="taxonomic scope" value="Eukaryota"/>
</dbReference>
<dbReference type="PANTHER" id="PTHR45125">
    <property type="entry name" value="F21J9.4-RELATED"/>
    <property type="match status" value="1"/>
</dbReference>
<keyword evidence="4" id="KW-1185">Reference proteome</keyword>
<feature type="region of interest" description="Disordered" evidence="1">
    <location>
        <begin position="68"/>
        <end position="94"/>
    </location>
</feature>
<feature type="region of interest" description="Disordered" evidence="1">
    <location>
        <begin position="155"/>
        <end position="187"/>
    </location>
</feature>
<evidence type="ECO:0000313" key="4">
    <source>
        <dbReference type="Proteomes" id="UP000006038"/>
    </source>
</evidence>
<dbReference type="HOGENOM" id="CLU_012390_3_0_1"/>
<dbReference type="OMA" id="YSNTCAD"/>
<dbReference type="STRING" id="4533.J3N2A0"/>
<sequence length="472" mass="54672">MPASLPQASLAPAYLATVSRGTTNLSGREQPSLHPQAPPVLTTRFASSQSQAVPPQPPRFTTLAQFNLSPHSHGSWDPHHCQQPCSNTQATEGKGEQETLVREEVLEPLNHESTVVNLSRDWSTGEDDFLQRSNFNNMASERFYTNLLSEDTYTFDCGDMGSQPEQEQPNRNEPGKSRRQSQKRTKNFSDEEDYLLVSAWLNISLDAVQGVDQSKSTYWNRIYKYFHEHKIFNSDHSQGSLNHRWTGIRDAINKFCGCLSRVENRNQSSVTIEDKLSQARKLYKAENKNRAFTYMECYHLLKNQPKWFDKRIEMAELEAQKTPNKRQKSTTKSTAVLSTDVPTEGNIGDGSETTRIDAATNTLERPVGWKKMKEKLRQRFDRSHIESLDYLWAKKKEADEEKEIKKEERYNHAFALEEQRIAMEKEKFDFKRMIEEERILRTDVSNMDISQQEYYKNLKDHIISRRLNSSTE</sequence>
<dbReference type="PANTHER" id="PTHR45125:SF51">
    <property type="entry name" value="F21J9.4-RELATED"/>
    <property type="match status" value="1"/>
</dbReference>
<feature type="compositionally biased region" description="Basic residues" evidence="1">
    <location>
        <begin position="177"/>
        <end position="186"/>
    </location>
</feature>
<dbReference type="Gramene" id="OB10G16480.1">
    <property type="protein sequence ID" value="OB10G16480.1"/>
    <property type="gene ID" value="OB10G16480"/>
</dbReference>
<reference evidence="3" key="2">
    <citation type="submission" date="2013-04" db="UniProtKB">
        <authorList>
            <consortium name="EnsemblPlants"/>
        </authorList>
    </citation>
    <scope>IDENTIFICATION</scope>
</reference>
<dbReference type="InterPro" id="IPR029466">
    <property type="entry name" value="NAM-associated_C"/>
</dbReference>
<dbReference type="Proteomes" id="UP000006038">
    <property type="component" value="Chromosome 10"/>
</dbReference>
<dbReference type="EnsemblPlants" id="OB10G16480.1">
    <property type="protein sequence ID" value="OB10G16480.1"/>
    <property type="gene ID" value="OB10G16480"/>
</dbReference>
<name>J3N2A0_ORYBR</name>
<organism evidence="3">
    <name type="scientific">Oryza brachyantha</name>
    <name type="common">malo sina</name>
    <dbReference type="NCBI Taxonomy" id="4533"/>
    <lineage>
        <taxon>Eukaryota</taxon>
        <taxon>Viridiplantae</taxon>
        <taxon>Streptophyta</taxon>
        <taxon>Embryophyta</taxon>
        <taxon>Tracheophyta</taxon>
        <taxon>Spermatophyta</taxon>
        <taxon>Magnoliopsida</taxon>
        <taxon>Liliopsida</taxon>
        <taxon>Poales</taxon>
        <taxon>Poaceae</taxon>
        <taxon>BOP clade</taxon>
        <taxon>Oryzoideae</taxon>
        <taxon>Oryzeae</taxon>
        <taxon>Oryzinae</taxon>
        <taxon>Oryza</taxon>
    </lineage>
</organism>
<reference evidence="3" key="1">
    <citation type="journal article" date="2013" name="Nat. Commun.">
        <title>Whole-genome sequencing of Oryza brachyantha reveals mechanisms underlying Oryza genome evolution.</title>
        <authorList>
            <person name="Chen J."/>
            <person name="Huang Q."/>
            <person name="Gao D."/>
            <person name="Wang J."/>
            <person name="Lang Y."/>
            <person name="Liu T."/>
            <person name="Li B."/>
            <person name="Bai Z."/>
            <person name="Luis Goicoechea J."/>
            <person name="Liang C."/>
            <person name="Chen C."/>
            <person name="Zhang W."/>
            <person name="Sun S."/>
            <person name="Liao Y."/>
            <person name="Zhang X."/>
            <person name="Yang L."/>
            <person name="Song C."/>
            <person name="Wang M."/>
            <person name="Shi J."/>
            <person name="Liu G."/>
            <person name="Liu J."/>
            <person name="Zhou H."/>
            <person name="Zhou W."/>
            <person name="Yu Q."/>
            <person name="An N."/>
            <person name="Chen Y."/>
            <person name="Cai Q."/>
            <person name="Wang B."/>
            <person name="Liu B."/>
            <person name="Min J."/>
            <person name="Huang Y."/>
            <person name="Wu H."/>
            <person name="Li Z."/>
            <person name="Zhang Y."/>
            <person name="Yin Y."/>
            <person name="Song W."/>
            <person name="Jiang J."/>
            <person name="Jackson S.A."/>
            <person name="Wing R.A."/>
            <person name="Wang J."/>
            <person name="Chen M."/>
        </authorList>
    </citation>
    <scope>NUCLEOTIDE SEQUENCE [LARGE SCALE GENOMIC DNA]</scope>
    <source>
        <strain evidence="3">cv. IRGC 101232</strain>
    </source>
</reference>
<evidence type="ECO:0000313" key="3">
    <source>
        <dbReference type="EnsemblPlants" id="OB10G16480.1"/>
    </source>
</evidence>
<evidence type="ECO:0000259" key="2">
    <source>
        <dbReference type="Pfam" id="PF14303"/>
    </source>
</evidence>
<feature type="domain" description="No apical meristem-associated C-terminal" evidence="2">
    <location>
        <begin position="290"/>
        <end position="462"/>
    </location>
</feature>
<dbReference type="AlphaFoldDB" id="J3N2A0"/>
<evidence type="ECO:0000256" key="1">
    <source>
        <dbReference type="SAM" id="MobiDB-lite"/>
    </source>
</evidence>
<protein>
    <recommendedName>
        <fullName evidence="2">No apical meristem-associated C-terminal domain-containing protein</fullName>
    </recommendedName>
</protein>
<proteinExistence type="predicted"/>
<dbReference type="Pfam" id="PF14303">
    <property type="entry name" value="NAM-associated"/>
    <property type="match status" value="1"/>
</dbReference>
<accession>J3N2A0</accession>